<dbReference type="Proteomes" id="UP000178735">
    <property type="component" value="Unassembled WGS sequence"/>
</dbReference>
<sequence>MIEIRIHGRGGQGSVTAAELLGFAAFNAGKFVQAFPAFGSERMGAPVKAFLRIAEKEIRVHSQIYTPDYVIVQDPTLLATVPVLQGLKPDGVVIVNTKKTPEELNLDTKCKVITFDAWEIATRVIGRPIANTILMGAFAAASGQIPFEGIEKAINARFKGDVAKKNVAAAKEAYELIKGGKNESKSRSNS</sequence>
<dbReference type="NCBIfam" id="TIGR02175">
    <property type="entry name" value="PorC_KorC"/>
    <property type="match status" value="1"/>
</dbReference>
<dbReference type="Gene3D" id="3.40.920.10">
    <property type="entry name" value="Pyruvate-ferredoxin oxidoreductase, PFOR, domain III"/>
    <property type="match status" value="1"/>
</dbReference>
<dbReference type="EMBL" id="MGFH01000159">
    <property type="protein sequence ID" value="OGM03654.1"/>
    <property type="molecule type" value="Genomic_DNA"/>
</dbReference>
<dbReference type="PANTHER" id="PTHR43366:SF1">
    <property type="entry name" value="PYRUVATE SYNTHASE SUBUNIT PORC"/>
    <property type="match status" value="1"/>
</dbReference>
<dbReference type="InterPro" id="IPR051626">
    <property type="entry name" value="Oxidoreductase_gamma_subunit"/>
</dbReference>
<gene>
    <name evidence="3" type="ORF">A2008_10055</name>
</gene>
<proteinExistence type="predicted"/>
<dbReference type="STRING" id="1817813.A2008_10055"/>
<evidence type="ECO:0000256" key="1">
    <source>
        <dbReference type="ARBA" id="ARBA00023002"/>
    </source>
</evidence>
<reference evidence="3 4" key="1">
    <citation type="journal article" date="2016" name="Nat. Commun.">
        <title>Thousands of microbial genomes shed light on interconnected biogeochemical processes in an aquifer system.</title>
        <authorList>
            <person name="Anantharaman K."/>
            <person name="Brown C.T."/>
            <person name="Hug L.A."/>
            <person name="Sharon I."/>
            <person name="Castelle C.J."/>
            <person name="Probst A.J."/>
            <person name="Thomas B.C."/>
            <person name="Singh A."/>
            <person name="Wilkins M.J."/>
            <person name="Karaoz U."/>
            <person name="Brodie E.L."/>
            <person name="Williams K.H."/>
            <person name="Hubbard S.S."/>
            <person name="Banfield J.F."/>
        </authorList>
    </citation>
    <scope>NUCLEOTIDE SEQUENCE [LARGE SCALE GENOMIC DNA]</scope>
</reference>
<comment type="caution">
    <text evidence="3">The sequence shown here is derived from an EMBL/GenBank/DDBJ whole genome shotgun (WGS) entry which is preliminary data.</text>
</comment>
<name>A0A1F7WLE1_9BACT</name>
<protein>
    <submittedName>
        <fullName evidence="3">Pyruvate ferredoxin oxidoreductase</fullName>
    </submittedName>
</protein>
<dbReference type="GO" id="GO:0016625">
    <property type="term" value="F:oxidoreductase activity, acting on the aldehyde or oxo group of donors, iron-sulfur protein as acceptor"/>
    <property type="evidence" value="ECO:0007669"/>
    <property type="project" value="InterPro"/>
</dbReference>
<dbReference type="InterPro" id="IPR002869">
    <property type="entry name" value="Pyrv_flavodox_OxRed_cen"/>
</dbReference>
<dbReference type="InterPro" id="IPR019752">
    <property type="entry name" value="Pyrv/ketoisovalerate_OxRed_cat"/>
</dbReference>
<dbReference type="AlphaFoldDB" id="A0A1F7WLE1"/>
<evidence type="ECO:0000313" key="3">
    <source>
        <dbReference type="EMBL" id="OGM03654.1"/>
    </source>
</evidence>
<dbReference type="InterPro" id="IPR011894">
    <property type="entry name" value="PorC_KorC"/>
</dbReference>
<dbReference type="SUPFAM" id="SSF53323">
    <property type="entry name" value="Pyruvate-ferredoxin oxidoreductase, PFOR, domain III"/>
    <property type="match status" value="1"/>
</dbReference>
<dbReference type="PANTHER" id="PTHR43366">
    <property type="entry name" value="PYRUVATE SYNTHASE SUBUNIT PORC"/>
    <property type="match status" value="1"/>
</dbReference>
<keyword evidence="1" id="KW-0560">Oxidoreductase</keyword>
<feature type="domain" description="Pyruvate/ketoisovalerate oxidoreductase catalytic" evidence="2">
    <location>
        <begin position="10"/>
        <end position="175"/>
    </location>
</feature>
<organism evidence="3 4">
    <name type="scientific">Candidatus Wallbacteria bacterium GWC2_49_35</name>
    <dbReference type="NCBI Taxonomy" id="1817813"/>
    <lineage>
        <taxon>Bacteria</taxon>
        <taxon>Candidatus Walliibacteriota</taxon>
    </lineage>
</organism>
<dbReference type="NCBIfam" id="NF006321">
    <property type="entry name" value="PRK08534.1"/>
    <property type="match status" value="1"/>
</dbReference>
<evidence type="ECO:0000259" key="2">
    <source>
        <dbReference type="Pfam" id="PF01558"/>
    </source>
</evidence>
<evidence type="ECO:0000313" key="4">
    <source>
        <dbReference type="Proteomes" id="UP000178735"/>
    </source>
</evidence>
<keyword evidence="3" id="KW-0670">Pyruvate</keyword>
<accession>A0A1F7WLE1</accession>
<dbReference type="Pfam" id="PF01558">
    <property type="entry name" value="POR"/>
    <property type="match status" value="1"/>
</dbReference>